<organism evidence="2 3">
    <name type="scientific">Zoarces viviparus</name>
    <name type="common">Viviparous eelpout</name>
    <name type="synonym">Blennius viviparus</name>
    <dbReference type="NCBI Taxonomy" id="48416"/>
    <lineage>
        <taxon>Eukaryota</taxon>
        <taxon>Metazoa</taxon>
        <taxon>Chordata</taxon>
        <taxon>Craniata</taxon>
        <taxon>Vertebrata</taxon>
        <taxon>Euteleostomi</taxon>
        <taxon>Actinopterygii</taxon>
        <taxon>Neopterygii</taxon>
        <taxon>Teleostei</taxon>
        <taxon>Neoteleostei</taxon>
        <taxon>Acanthomorphata</taxon>
        <taxon>Eupercaria</taxon>
        <taxon>Perciformes</taxon>
        <taxon>Cottioidei</taxon>
        <taxon>Zoarcales</taxon>
        <taxon>Zoarcidae</taxon>
        <taxon>Zoarcinae</taxon>
        <taxon>Zoarces</taxon>
    </lineage>
</organism>
<feature type="region of interest" description="Disordered" evidence="1">
    <location>
        <begin position="1"/>
        <end position="23"/>
    </location>
</feature>
<proteinExistence type="predicted"/>
<comment type="caution">
    <text evidence="2">The sequence shown here is derived from an EMBL/GenBank/DDBJ whole genome shotgun (WGS) entry which is preliminary data.</text>
</comment>
<reference evidence="2 3" key="1">
    <citation type="journal article" date="2024" name="Genome Biol. Evol.">
        <title>Chromosome-level genome assembly of the viviparous eelpout Zoarces viviparus.</title>
        <authorList>
            <person name="Fuhrmann N."/>
            <person name="Brasseur M.V."/>
            <person name="Bakowski C.E."/>
            <person name="Podsiadlowski L."/>
            <person name="Prost S."/>
            <person name="Krehenwinkel H."/>
            <person name="Mayer C."/>
        </authorList>
    </citation>
    <scope>NUCLEOTIDE SEQUENCE [LARGE SCALE GENOMIC DNA]</scope>
    <source>
        <strain evidence="2">NO-MEL_2022_Ind0_liver</strain>
    </source>
</reference>
<sequence length="72" mass="7934">MKRFRTFIKEKEPQASTRCDPSSWSGDDAKLVAASQTVEEPPATSRVLCQLHSSFFRVASLCGALLEFGDTP</sequence>
<evidence type="ECO:0000256" key="1">
    <source>
        <dbReference type="SAM" id="MobiDB-lite"/>
    </source>
</evidence>
<accession>A0AAW1EFR0</accession>
<dbReference type="AlphaFoldDB" id="A0AAW1EFR0"/>
<protein>
    <submittedName>
        <fullName evidence="2">Uncharacterized protein</fullName>
    </submittedName>
</protein>
<keyword evidence="3" id="KW-1185">Reference proteome</keyword>
<feature type="compositionally biased region" description="Polar residues" evidence="1">
    <location>
        <begin position="14"/>
        <end position="23"/>
    </location>
</feature>
<dbReference type="EMBL" id="JBCEZU010000329">
    <property type="protein sequence ID" value="KAK9521315.1"/>
    <property type="molecule type" value="Genomic_DNA"/>
</dbReference>
<dbReference type="Proteomes" id="UP001488805">
    <property type="component" value="Unassembled WGS sequence"/>
</dbReference>
<evidence type="ECO:0000313" key="2">
    <source>
        <dbReference type="EMBL" id="KAK9521315.1"/>
    </source>
</evidence>
<name>A0AAW1EFR0_ZOAVI</name>
<gene>
    <name evidence="2" type="ORF">VZT92_021132</name>
</gene>
<evidence type="ECO:0000313" key="3">
    <source>
        <dbReference type="Proteomes" id="UP001488805"/>
    </source>
</evidence>